<comment type="cofactor">
    <cofactor evidence="2 18">
        <name>NAD(+)</name>
        <dbReference type="ChEBI" id="CHEBI:57540"/>
    </cofactor>
</comment>
<dbReference type="InterPro" id="IPR030960">
    <property type="entry name" value="DHQS/DOIS_N"/>
</dbReference>
<dbReference type="GO" id="GO:0009423">
    <property type="term" value="P:chorismate biosynthetic process"/>
    <property type="evidence" value="ECO:0007669"/>
    <property type="project" value="UniProtKB-UniRule"/>
</dbReference>
<evidence type="ECO:0000256" key="11">
    <source>
        <dbReference type="ARBA" id="ARBA00022723"/>
    </source>
</evidence>
<feature type="binding site" evidence="18">
    <location>
        <position position="260"/>
    </location>
    <ligand>
        <name>Zn(2+)</name>
        <dbReference type="ChEBI" id="CHEBI:29105"/>
    </ligand>
</feature>
<feature type="binding site" evidence="18">
    <location>
        <position position="244"/>
    </location>
    <ligand>
        <name>Zn(2+)</name>
        <dbReference type="ChEBI" id="CHEBI:29105"/>
    </ligand>
</feature>
<dbReference type="FunFam" id="3.40.50.1970:FF:000007">
    <property type="entry name" value="Pentafunctional AROM polypeptide"/>
    <property type="match status" value="1"/>
</dbReference>
<dbReference type="PANTHER" id="PTHR43622">
    <property type="entry name" value="3-DEHYDROQUINATE SYNTHASE"/>
    <property type="match status" value="1"/>
</dbReference>
<dbReference type="Proteomes" id="UP000214973">
    <property type="component" value="Chromosome 1"/>
</dbReference>
<evidence type="ECO:0000256" key="9">
    <source>
        <dbReference type="ARBA" id="ARBA00022490"/>
    </source>
</evidence>
<feature type="binding site" evidence="18">
    <location>
        <begin position="129"/>
        <end position="130"/>
    </location>
    <ligand>
        <name>NAD(+)</name>
        <dbReference type="ChEBI" id="CHEBI:57540"/>
    </ligand>
</feature>
<dbReference type="HAMAP" id="MF_00110">
    <property type="entry name" value="DHQ_synthase"/>
    <property type="match status" value="1"/>
</dbReference>
<dbReference type="GO" id="GO:0008652">
    <property type="term" value="P:amino acid biosynthetic process"/>
    <property type="evidence" value="ECO:0007669"/>
    <property type="project" value="UniProtKB-KW"/>
</dbReference>
<dbReference type="EC" id="4.2.3.4" evidence="7 18"/>
<dbReference type="NCBIfam" id="TIGR01357">
    <property type="entry name" value="aroB"/>
    <property type="match status" value="1"/>
</dbReference>
<evidence type="ECO:0000256" key="18">
    <source>
        <dbReference type="HAMAP-Rule" id="MF_00110"/>
    </source>
</evidence>
<dbReference type="KEGG" id="vrm:44547418_01710"/>
<dbReference type="InterPro" id="IPR030963">
    <property type="entry name" value="DHQ_synth_fam"/>
</dbReference>
<feature type="binding site" evidence="18">
    <location>
        <position position="142"/>
    </location>
    <ligand>
        <name>NAD(+)</name>
        <dbReference type="ChEBI" id="CHEBI:57540"/>
    </ligand>
</feature>
<evidence type="ECO:0000256" key="2">
    <source>
        <dbReference type="ARBA" id="ARBA00001911"/>
    </source>
</evidence>
<gene>
    <name evidence="18 21" type="primary">aroB</name>
    <name evidence="21" type="ORF">SAMEA44547418_01710</name>
</gene>
<dbReference type="CDD" id="cd08195">
    <property type="entry name" value="DHQS"/>
    <property type="match status" value="1"/>
</dbReference>
<dbReference type="GO" id="GO:0009073">
    <property type="term" value="P:aromatic amino acid family biosynthetic process"/>
    <property type="evidence" value="ECO:0007669"/>
    <property type="project" value="UniProtKB-KW"/>
</dbReference>
<feature type="domain" description="3-dehydroquinate synthase C-terminal" evidence="20">
    <location>
        <begin position="181"/>
        <end position="319"/>
    </location>
</feature>
<keyword evidence="16 18" id="KW-0456">Lyase</keyword>
<keyword evidence="10 18" id="KW-0028">Amino-acid biosynthesis</keyword>
<organism evidence="21 22">
    <name type="scientific">Veillonella rodentium</name>
    <dbReference type="NCBI Taxonomy" id="248315"/>
    <lineage>
        <taxon>Bacteria</taxon>
        <taxon>Bacillati</taxon>
        <taxon>Bacillota</taxon>
        <taxon>Negativicutes</taxon>
        <taxon>Veillonellales</taxon>
        <taxon>Veillonellaceae</taxon>
        <taxon>Veillonella</taxon>
    </lineage>
</organism>
<dbReference type="InterPro" id="IPR050071">
    <property type="entry name" value="Dehydroquinate_synthase"/>
</dbReference>
<feature type="domain" description="3-dehydroquinate synthase N-terminal" evidence="19">
    <location>
        <begin position="68"/>
        <end position="179"/>
    </location>
</feature>
<dbReference type="Gene3D" id="3.40.50.1970">
    <property type="match status" value="1"/>
</dbReference>
<evidence type="ECO:0000256" key="7">
    <source>
        <dbReference type="ARBA" id="ARBA00013031"/>
    </source>
</evidence>
<evidence type="ECO:0000256" key="14">
    <source>
        <dbReference type="ARBA" id="ARBA00023027"/>
    </source>
</evidence>
<keyword evidence="12 18" id="KW-0547">Nucleotide-binding</keyword>
<dbReference type="PANTHER" id="PTHR43622:SF7">
    <property type="entry name" value="3-DEHYDROQUINATE SYNTHASE, CHLOROPLASTIC"/>
    <property type="match status" value="1"/>
</dbReference>
<accession>A0A239ZTV8</accession>
<evidence type="ECO:0000256" key="3">
    <source>
        <dbReference type="ARBA" id="ARBA00001947"/>
    </source>
</evidence>
<comment type="cofactor">
    <cofactor evidence="18">
        <name>Co(2+)</name>
        <dbReference type="ChEBI" id="CHEBI:48828"/>
    </cofactor>
    <cofactor evidence="18">
        <name>Zn(2+)</name>
        <dbReference type="ChEBI" id="CHEBI:29105"/>
    </cofactor>
    <text evidence="18">Binds 1 divalent metal cation per subunit. Can use either Co(2+) or Zn(2+).</text>
</comment>
<evidence type="ECO:0000256" key="8">
    <source>
        <dbReference type="ARBA" id="ARBA00017684"/>
    </source>
</evidence>
<dbReference type="GO" id="GO:0003856">
    <property type="term" value="F:3-dehydroquinate synthase activity"/>
    <property type="evidence" value="ECO:0007669"/>
    <property type="project" value="UniProtKB-UniRule"/>
</dbReference>
<evidence type="ECO:0000256" key="13">
    <source>
        <dbReference type="ARBA" id="ARBA00022833"/>
    </source>
</evidence>
<dbReference type="GO" id="GO:0005737">
    <property type="term" value="C:cytoplasm"/>
    <property type="evidence" value="ECO:0007669"/>
    <property type="project" value="UniProtKB-SubCell"/>
</dbReference>
<name>A0A239ZTV8_9FIRM</name>
<comment type="caution">
    <text evidence="18">Lacks conserved residue(s) required for the propagation of feature annotation.</text>
</comment>
<sequence>MFRIHINASEPYDVVIENNSLSHIADYIHPLKNPCQTIIVSDDNVAPLYLETVKASLTEAGYSVCDYVFPHGEDEKNAPRLIDLIEYMAAQSLTRKDLLIALGGGVVGDMAGFAAATYLRGIDYIQVPTSLLAAVDSSVGGKTAVNLKAGKNLWGAFKQPILVVCDPTTLDTLPRKEWINGCGEIIKYGFLDVPGLLTQLENKPLLKNQEKAIDIIARCVQAKADIVEQDERESGVRALLNLGHTFGHGIEKASRFKIPHGNAVAIGMVLMAQGAVHHDDLNPAVVTKLKNLLETHELPTETSITADELLEAAKHDKKSQGETIKIVVPTDYGHSKLKVVTHEELKGYLIK</sequence>
<dbReference type="GO" id="GO:0000166">
    <property type="term" value="F:nucleotide binding"/>
    <property type="evidence" value="ECO:0007669"/>
    <property type="project" value="UniProtKB-KW"/>
</dbReference>
<feature type="binding site" evidence="18">
    <location>
        <begin position="169"/>
        <end position="172"/>
    </location>
    <ligand>
        <name>NAD(+)</name>
        <dbReference type="ChEBI" id="CHEBI:57540"/>
    </ligand>
</feature>
<evidence type="ECO:0000259" key="20">
    <source>
        <dbReference type="Pfam" id="PF24621"/>
    </source>
</evidence>
<evidence type="ECO:0000256" key="15">
    <source>
        <dbReference type="ARBA" id="ARBA00023141"/>
    </source>
</evidence>
<dbReference type="Gene3D" id="1.20.1090.10">
    <property type="entry name" value="Dehydroquinate synthase-like - alpha domain"/>
    <property type="match status" value="1"/>
</dbReference>
<protein>
    <recommendedName>
        <fullName evidence="8 18">3-dehydroquinate synthase</fullName>
        <shortName evidence="18">DHQS</shortName>
        <ecNumber evidence="7 18">4.2.3.4</ecNumber>
    </recommendedName>
</protein>
<dbReference type="RefSeq" id="WP_095066510.1">
    <property type="nucleotide sequence ID" value="NZ_LT906470.1"/>
</dbReference>
<dbReference type="InterPro" id="IPR056179">
    <property type="entry name" value="DHQS_C"/>
</dbReference>
<evidence type="ECO:0000256" key="5">
    <source>
        <dbReference type="ARBA" id="ARBA00004661"/>
    </source>
</evidence>
<evidence type="ECO:0000313" key="22">
    <source>
        <dbReference type="Proteomes" id="UP000214973"/>
    </source>
</evidence>
<proteinExistence type="inferred from homology"/>
<evidence type="ECO:0000256" key="4">
    <source>
        <dbReference type="ARBA" id="ARBA00004496"/>
    </source>
</evidence>
<comment type="subcellular location">
    <subcellularLocation>
        <location evidence="4 18">Cytoplasm</location>
    </subcellularLocation>
</comment>
<dbReference type="Pfam" id="PF24621">
    <property type="entry name" value="DHQS_C"/>
    <property type="match status" value="1"/>
</dbReference>
<comment type="function">
    <text evidence="18">Catalyzes the conversion of 3-deoxy-D-arabino-heptulosonate 7-phosphate (DAHP) to dehydroquinate (DHQ).</text>
</comment>
<evidence type="ECO:0000313" key="21">
    <source>
        <dbReference type="EMBL" id="SNV74379.1"/>
    </source>
</evidence>
<dbReference type="Pfam" id="PF01761">
    <property type="entry name" value="DHQ_synthase"/>
    <property type="match status" value="1"/>
</dbReference>
<keyword evidence="11 18" id="KW-0479">Metal-binding</keyword>
<keyword evidence="15 18" id="KW-0057">Aromatic amino acid biosynthesis</keyword>
<evidence type="ECO:0000256" key="12">
    <source>
        <dbReference type="ARBA" id="ARBA00022741"/>
    </source>
</evidence>
<evidence type="ECO:0000256" key="16">
    <source>
        <dbReference type="ARBA" id="ARBA00023239"/>
    </source>
</evidence>
<dbReference type="GO" id="GO:0046872">
    <property type="term" value="F:metal ion binding"/>
    <property type="evidence" value="ECO:0007669"/>
    <property type="project" value="UniProtKB-KW"/>
</dbReference>
<keyword evidence="9 18" id="KW-0963">Cytoplasm</keyword>
<dbReference type="UniPathway" id="UPA00053">
    <property type="reaction ID" value="UER00085"/>
</dbReference>
<evidence type="ECO:0000256" key="6">
    <source>
        <dbReference type="ARBA" id="ARBA00005412"/>
    </source>
</evidence>
<keyword evidence="17 18" id="KW-0170">Cobalt</keyword>
<comment type="cofactor">
    <cofactor evidence="3">
        <name>Zn(2+)</name>
        <dbReference type="ChEBI" id="CHEBI:29105"/>
    </cofactor>
</comment>
<keyword evidence="22" id="KW-1185">Reference proteome</keyword>
<dbReference type="EMBL" id="LT906470">
    <property type="protein sequence ID" value="SNV74379.1"/>
    <property type="molecule type" value="Genomic_DNA"/>
</dbReference>
<feature type="binding site" evidence="18">
    <location>
        <position position="151"/>
    </location>
    <ligand>
        <name>NAD(+)</name>
        <dbReference type="ChEBI" id="CHEBI:57540"/>
    </ligand>
</feature>
<evidence type="ECO:0000256" key="17">
    <source>
        <dbReference type="ARBA" id="ARBA00023285"/>
    </source>
</evidence>
<evidence type="ECO:0000256" key="1">
    <source>
        <dbReference type="ARBA" id="ARBA00001393"/>
    </source>
</evidence>
<dbReference type="AlphaFoldDB" id="A0A239ZTV8"/>
<comment type="pathway">
    <text evidence="5 18">Metabolic intermediate biosynthesis; chorismate biosynthesis; chorismate from D-erythrose 4-phosphate and phosphoenolpyruvate: step 2/7.</text>
</comment>
<feature type="binding site" evidence="18">
    <location>
        <begin position="105"/>
        <end position="109"/>
    </location>
    <ligand>
        <name>NAD(+)</name>
        <dbReference type="ChEBI" id="CHEBI:57540"/>
    </ligand>
</feature>
<dbReference type="InterPro" id="IPR016037">
    <property type="entry name" value="DHQ_synth_AroB"/>
</dbReference>
<keyword evidence="14 18" id="KW-0520">NAD</keyword>
<comment type="similarity">
    <text evidence="6 18">Belongs to the sugar phosphate cyclases superfamily. Dehydroquinate synthase family.</text>
</comment>
<keyword evidence="13 18" id="KW-0862">Zinc</keyword>
<dbReference type="PIRSF" id="PIRSF001455">
    <property type="entry name" value="DHQ_synth"/>
    <property type="match status" value="1"/>
</dbReference>
<evidence type="ECO:0000256" key="10">
    <source>
        <dbReference type="ARBA" id="ARBA00022605"/>
    </source>
</evidence>
<feature type="binding site" evidence="18">
    <location>
        <position position="184"/>
    </location>
    <ligand>
        <name>Zn(2+)</name>
        <dbReference type="ChEBI" id="CHEBI:29105"/>
    </ligand>
</feature>
<comment type="catalytic activity">
    <reaction evidence="1 18">
        <text>7-phospho-2-dehydro-3-deoxy-D-arabino-heptonate = 3-dehydroquinate + phosphate</text>
        <dbReference type="Rhea" id="RHEA:21968"/>
        <dbReference type="ChEBI" id="CHEBI:32364"/>
        <dbReference type="ChEBI" id="CHEBI:43474"/>
        <dbReference type="ChEBI" id="CHEBI:58394"/>
        <dbReference type="EC" id="4.2.3.4"/>
    </reaction>
</comment>
<dbReference type="SUPFAM" id="SSF56796">
    <property type="entry name" value="Dehydroquinate synthase-like"/>
    <property type="match status" value="1"/>
</dbReference>
<reference evidence="21 22" key="1">
    <citation type="submission" date="2017-06" db="EMBL/GenBank/DDBJ databases">
        <authorList>
            <consortium name="Pathogen Informatics"/>
        </authorList>
    </citation>
    <scope>NUCLEOTIDE SEQUENCE [LARGE SCALE GENOMIC DNA]</scope>
    <source>
        <strain evidence="21 22">NCTC12018</strain>
    </source>
</reference>
<evidence type="ECO:0000259" key="19">
    <source>
        <dbReference type="Pfam" id="PF01761"/>
    </source>
</evidence>